<feature type="transmembrane region" description="Helical" evidence="1">
    <location>
        <begin position="14"/>
        <end position="31"/>
    </location>
</feature>
<evidence type="ECO:0008006" key="4">
    <source>
        <dbReference type="Google" id="ProtNLM"/>
    </source>
</evidence>
<keyword evidence="1" id="KW-0812">Transmembrane</keyword>
<organism evidence="2 3">
    <name type="scientific">Persicobacter psychrovividus</name>
    <dbReference type="NCBI Taxonomy" id="387638"/>
    <lineage>
        <taxon>Bacteria</taxon>
        <taxon>Pseudomonadati</taxon>
        <taxon>Bacteroidota</taxon>
        <taxon>Cytophagia</taxon>
        <taxon>Cytophagales</taxon>
        <taxon>Persicobacteraceae</taxon>
        <taxon>Persicobacter</taxon>
    </lineage>
</organism>
<accession>A0ABM7VNB5</accession>
<name>A0ABM7VNB5_9BACT</name>
<keyword evidence="1" id="KW-1133">Transmembrane helix</keyword>
<dbReference type="RefSeq" id="WP_338399631.1">
    <property type="nucleotide sequence ID" value="NZ_AP025302.1"/>
</dbReference>
<evidence type="ECO:0000313" key="3">
    <source>
        <dbReference type="Proteomes" id="UP001354989"/>
    </source>
</evidence>
<keyword evidence="2" id="KW-0614">Plasmid</keyword>
<geneLocation type="plasmid" evidence="2 3">
    <name>pPP10</name>
</geneLocation>
<sequence>MDNTVLTEKIRDQLIIAGVSTAVTVGLGYWIKKRRARRTATSTPSDFTNWNGGNSVLSHLPNGIRNNNPGNLISTNVAWKGKLPSSGRFEVFKAPVWGVRALIKDLVNDIQKGKNTVTQLIHEFAPPHENNTQAYINHVSKALNINKGTPIQATKDNIRTLVFAIDKMENGNHYINASLFEQAYKII</sequence>
<protein>
    <recommendedName>
        <fullName evidence="4">Structural protein P5</fullName>
    </recommendedName>
</protein>
<evidence type="ECO:0000313" key="2">
    <source>
        <dbReference type="EMBL" id="BDD02464.1"/>
    </source>
</evidence>
<keyword evidence="1" id="KW-0472">Membrane</keyword>
<proteinExistence type="predicted"/>
<dbReference type="EMBL" id="AP025302">
    <property type="protein sequence ID" value="BDD02464.1"/>
    <property type="molecule type" value="Genomic_DNA"/>
</dbReference>
<reference evidence="2 3" key="1">
    <citation type="submission" date="2021-12" db="EMBL/GenBank/DDBJ databases">
        <title>Genome sequencing of bacteria with rrn-lacking chromosome and rrn-plasmid.</title>
        <authorList>
            <person name="Anda M."/>
            <person name="Iwasaki W."/>
        </authorList>
    </citation>
    <scope>NUCLEOTIDE SEQUENCE [LARGE SCALE GENOMIC DNA]</scope>
    <source>
        <strain evidence="2 3">NBRC 101262</strain>
        <plasmid evidence="2 3">pPP10</plasmid>
    </source>
</reference>
<evidence type="ECO:0000256" key="1">
    <source>
        <dbReference type="SAM" id="Phobius"/>
    </source>
</evidence>
<keyword evidence="3" id="KW-1185">Reference proteome</keyword>
<dbReference type="Proteomes" id="UP001354989">
    <property type="component" value="Plasmid pPP10"/>
</dbReference>
<gene>
    <name evidence="2" type="ORF">PEPS_47440</name>
</gene>